<keyword evidence="2" id="KW-0732">Signal</keyword>
<evidence type="ECO:0000313" key="3">
    <source>
        <dbReference type="EMBL" id="MCK9686666.1"/>
    </source>
</evidence>
<dbReference type="RefSeq" id="WP_275682709.1">
    <property type="nucleotide sequence ID" value="NZ_JAJLJH010000003.1"/>
</dbReference>
<feature type="signal peptide" evidence="2">
    <location>
        <begin position="1"/>
        <end position="22"/>
    </location>
</feature>
<dbReference type="EMBL" id="JAJLJH010000003">
    <property type="protein sequence ID" value="MCK9686666.1"/>
    <property type="molecule type" value="Genomic_DNA"/>
</dbReference>
<accession>A0A9X1YIR1</accession>
<evidence type="ECO:0000256" key="1">
    <source>
        <dbReference type="SAM" id="Phobius"/>
    </source>
</evidence>
<organism evidence="3 4">
    <name type="scientific">Scleromatobacter humisilvae</name>
    <dbReference type="NCBI Taxonomy" id="2897159"/>
    <lineage>
        <taxon>Bacteria</taxon>
        <taxon>Pseudomonadati</taxon>
        <taxon>Pseudomonadota</taxon>
        <taxon>Betaproteobacteria</taxon>
        <taxon>Burkholderiales</taxon>
        <taxon>Sphaerotilaceae</taxon>
        <taxon>Scleromatobacter</taxon>
    </lineage>
</organism>
<dbReference type="Proteomes" id="UP001139353">
    <property type="component" value="Unassembled WGS sequence"/>
</dbReference>
<keyword evidence="1" id="KW-0812">Transmembrane</keyword>
<reference evidence="3" key="1">
    <citation type="submission" date="2021-11" db="EMBL/GenBank/DDBJ databases">
        <title>BS-T2-15 a new species belonging to the Comamonadaceae family isolated from the soil of a French oak forest.</title>
        <authorList>
            <person name="Mieszkin S."/>
            <person name="Alain K."/>
        </authorList>
    </citation>
    <scope>NUCLEOTIDE SEQUENCE</scope>
    <source>
        <strain evidence="3">BS-T2-15</strain>
    </source>
</reference>
<comment type="caution">
    <text evidence="3">The sequence shown here is derived from an EMBL/GenBank/DDBJ whole genome shotgun (WGS) entry which is preliminary data.</text>
</comment>
<evidence type="ECO:0000256" key="2">
    <source>
        <dbReference type="SAM" id="SignalP"/>
    </source>
</evidence>
<feature type="chain" id="PRO_5040785887" evidence="2">
    <location>
        <begin position="23"/>
        <end position="349"/>
    </location>
</feature>
<gene>
    <name evidence="3" type="ORF">LPC04_13210</name>
</gene>
<dbReference type="Pfam" id="PF17164">
    <property type="entry name" value="DUF5122"/>
    <property type="match status" value="1"/>
</dbReference>
<keyword evidence="1" id="KW-1133">Transmembrane helix</keyword>
<sequence>MRAAALAILAGACALAGASAHAGSLTVRDGNNGWTVNEDPQADTSDYVLKRFVNGTGPDEHFGRNGQTSFTLGANNDPPASVRVDATRRTWMVGSSLAGNQPQPVIARFLADGNADLRWGVQGKLQLTPAGVAVKPNDLLPLADGSVLVAGEVTGVAIPRAVVFHLNANGALDRNFGTGGVWQRPGDAGDASAATSLAASTDGLAAVAVAVRGATPQAELWSMTDVAPALLQHRPLDPTSDGEDLRVDWAADHWVLGYGGGATGIVPPALLGNRAASPVVASAASDPGEGGFNPFTAVAASAPAASTEDEALPWSWIATAVVLLAALVAGVLLMRSRRPQTVLRKPPSY</sequence>
<protein>
    <submittedName>
        <fullName evidence="3">Uncharacterized protein</fullName>
    </submittedName>
</protein>
<evidence type="ECO:0000313" key="4">
    <source>
        <dbReference type="Proteomes" id="UP001139353"/>
    </source>
</evidence>
<name>A0A9X1YIR1_9BURK</name>
<keyword evidence="4" id="KW-1185">Reference proteome</keyword>
<keyword evidence="1" id="KW-0472">Membrane</keyword>
<feature type="transmembrane region" description="Helical" evidence="1">
    <location>
        <begin position="314"/>
        <end position="334"/>
    </location>
</feature>
<dbReference type="Gene3D" id="2.80.10.50">
    <property type="match status" value="1"/>
</dbReference>
<proteinExistence type="predicted"/>
<dbReference type="AlphaFoldDB" id="A0A9X1YIR1"/>
<dbReference type="InterPro" id="IPR013431">
    <property type="entry name" value="Delta_60_rpt"/>
</dbReference>